<keyword evidence="9" id="KW-0456">Lyase</keyword>
<dbReference type="SMART" id="SM00729">
    <property type="entry name" value="Elp3"/>
    <property type="match status" value="1"/>
</dbReference>
<keyword evidence="7" id="KW-0342">GTP-binding</keyword>
<sequence length="330" mass="37307">MLDKFNREINYLRVSITDRCNLHCRYCRPKEGISLQGHDDILRYEEIIRIVSVAVKMGLVKVRVTGGEPLVRRGFVNFIAELKNIDGLQDISLTTNGILLEEFAQGIIDAGISRINISLDSLNKDKYSHITNGGDLDAVLRGIARAEEVGFSPIKINTVAIKGFNDDEALDFVRLAVDKPFQVRFIELMRVGQQTNLDDVGDYMPTSQLIDRIKKKYELEPIKNKKKRSDGPARIFKIKGGRGEIGFINPVSDHFCSTCNRLRLTSDGKLRVCLLNEKEVDLKKALRENCNDAELEKLFWDAVLLKPKQHDLICTENTLKKCRNMSAIGG</sequence>
<keyword evidence="8" id="KW-0501">Molybdenum cofactor biosynthesis</keyword>
<evidence type="ECO:0000256" key="9">
    <source>
        <dbReference type="ARBA" id="ARBA00023239"/>
    </source>
</evidence>
<dbReference type="InterPro" id="IPR006638">
    <property type="entry name" value="Elp3/MiaA/NifB-like_rSAM"/>
</dbReference>
<feature type="domain" description="Radical SAM core" evidence="10">
    <location>
        <begin position="4"/>
        <end position="223"/>
    </location>
</feature>
<dbReference type="NCBIfam" id="TIGR02666">
    <property type="entry name" value="moaA"/>
    <property type="match status" value="1"/>
</dbReference>
<dbReference type="SFLD" id="SFLDG01383">
    <property type="entry name" value="cyclic_pyranopterin_phosphate"/>
    <property type="match status" value="1"/>
</dbReference>
<evidence type="ECO:0000256" key="5">
    <source>
        <dbReference type="ARBA" id="ARBA00023004"/>
    </source>
</evidence>
<keyword evidence="4" id="KW-0547">Nucleotide-binding</keyword>
<reference evidence="11" key="1">
    <citation type="journal article" date="2015" name="Proc. Natl. Acad. Sci. U.S.A.">
        <title>Networks of energetic and metabolic interactions define dynamics in microbial communities.</title>
        <authorList>
            <person name="Embree M."/>
            <person name="Liu J.K."/>
            <person name="Al-Bassam M.M."/>
            <person name="Zengler K."/>
        </authorList>
    </citation>
    <scope>NUCLEOTIDE SEQUENCE</scope>
</reference>
<comment type="caution">
    <text evidence="11">The sequence shown here is derived from an EMBL/GenBank/DDBJ whole genome shotgun (WGS) entry which is preliminary data.</text>
</comment>
<evidence type="ECO:0000256" key="1">
    <source>
        <dbReference type="ARBA" id="ARBA00022485"/>
    </source>
</evidence>
<dbReference type="GO" id="GO:0061799">
    <property type="term" value="F:cyclic pyranopterin monophosphate synthase activity"/>
    <property type="evidence" value="ECO:0007669"/>
    <property type="project" value="TreeGrafter"/>
</dbReference>
<dbReference type="AlphaFoldDB" id="A0A0W8FKW8"/>
<dbReference type="CDD" id="cd01335">
    <property type="entry name" value="Radical_SAM"/>
    <property type="match status" value="1"/>
</dbReference>
<evidence type="ECO:0000256" key="8">
    <source>
        <dbReference type="ARBA" id="ARBA00023150"/>
    </source>
</evidence>
<keyword evidence="5" id="KW-0408">Iron</keyword>
<evidence type="ECO:0000256" key="3">
    <source>
        <dbReference type="ARBA" id="ARBA00022723"/>
    </source>
</evidence>
<dbReference type="SFLD" id="SFLDS00029">
    <property type="entry name" value="Radical_SAM"/>
    <property type="match status" value="1"/>
</dbReference>
<dbReference type="SUPFAM" id="SSF102114">
    <property type="entry name" value="Radical SAM enzymes"/>
    <property type="match status" value="1"/>
</dbReference>
<accession>A0A0W8FKW8</accession>
<dbReference type="InterPro" id="IPR040064">
    <property type="entry name" value="MoaA-like"/>
</dbReference>
<dbReference type="NCBIfam" id="NF001199">
    <property type="entry name" value="PRK00164.2-1"/>
    <property type="match status" value="1"/>
</dbReference>
<dbReference type="GO" id="GO:0051539">
    <property type="term" value="F:4 iron, 4 sulfur cluster binding"/>
    <property type="evidence" value="ECO:0007669"/>
    <property type="project" value="UniProtKB-KW"/>
</dbReference>
<dbReference type="InterPro" id="IPR007197">
    <property type="entry name" value="rSAM"/>
</dbReference>
<evidence type="ECO:0000256" key="7">
    <source>
        <dbReference type="ARBA" id="ARBA00023134"/>
    </source>
</evidence>
<dbReference type="HAMAP" id="MF_01225_B">
    <property type="entry name" value="MoaA_B"/>
    <property type="match status" value="1"/>
</dbReference>
<dbReference type="Pfam" id="PF06463">
    <property type="entry name" value="Mob_synth_C"/>
    <property type="match status" value="1"/>
</dbReference>
<dbReference type="SFLD" id="SFLDG01386">
    <property type="entry name" value="main_SPASM_domain-containing"/>
    <property type="match status" value="1"/>
</dbReference>
<dbReference type="PROSITE" id="PS51918">
    <property type="entry name" value="RADICAL_SAM"/>
    <property type="match status" value="1"/>
</dbReference>
<dbReference type="InterPro" id="IPR013483">
    <property type="entry name" value="MoaA"/>
</dbReference>
<organism evidence="11">
    <name type="scientific">hydrocarbon metagenome</name>
    <dbReference type="NCBI Taxonomy" id="938273"/>
    <lineage>
        <taxon>unclassified sequences</taxon>
        <taxon>metagenomes</taxon>
        <taxon>ecological metagenomes</taxon>
    </lineage>
</organism>
<dbReference type="GO" id="GO:0006777">
    <property type="term" value="P:Mo-molybdopterin cofactor biosynthetic process"/>
    <property type="evidence" value="ECO:0007669"/>
    <property type="project" value="UniProtKB-KW"/>
</dbReference>
<gene>
    <name evidence="11" type="ORF">ASZ90_008735</name>
</gene>
<dbReference type="InterPro" id="IPR013785">
    <property type="entry name" value="Aldolase_TIM"/>
</dbReference>
<evidence type="ECO:0000256" key="2">
    <source>
        <dbReference type="ARBA" id="ARBA00022691"/>
    </source>
</evidence>
<name>A0A0W8FKW8_9ZZZZ</name>
<evidence type="ECO:0000259" key="10">
    <source>
        <dbReference type="PROSITE" id="PS51918"/>
    </source>
</evidence>
<dbReference type="SFLD" id="SFLDG01067">
    <property type="entry name" value="SPASM/twitch_domain_containing"/>
    <property type="match status" value="1"/>
</dbReference>
<dbReference type="GO" id="GO:0046872">
    <property type="term" value="F:metal ion binding"/>
    <property type="evidence" value="ECO:0007669"/>
    <property type="project" value="UniProtKB-KW"/>
</dbReference>
<dbReference type="Gene3D" id="3.20.20.70">
    <property type="entry name" value="Aldolase class I"/>
    <property type="match status" value="1"/>
</dbReference>
<evidence type="ECO:0000313" key="11">
    <source>
        <dbReference type="EMBL" id="KUG21515.1"/>
    </source>
</evidence>
<dbReference type="GO" id="GO:0061798">
    <property type="term" value="F:GTP 3',8'-cyclase activity"/>
    <property type="evidence" value="ECO:0007669"/>
    <property type="project" value="TreeGrafter"/>
</dbReference>
<evidence type="ECO:0000256" key="6">
    <source>
        <dbReference type="ARBA" id="ARBA00023014"/>
    </source>
</evidence>
<dbReference type="InterPro" id="IPR058240">
    <property type="entry name" value="rSAM_sf"/>
</dbReference>
<dbReference type="EMBL" id="LNQE01001056">
    <property type="protein sequence ID" value="KUG21515.1"/>
    <property type="molecule type" value="Genomic_DNA"/>
</dbReference>
<dbReference type="InterPro" id="IPR010505">
    <property type="entry name" value="MoaA_twitch"/>
</dbReference>
<dbReference type="InterPro" id="IPR050105">
    <property type="entry name" value="MoCo_biosynth_MoaA/MoaC"/>
</dbReference>
<keyword evidence="1" id="KW-0004">4Fe-4S</keyword>
<keyword evidence="3" id="KW-0479">Metal-binding</keyword>
<keyword evidence="6" id="KW-0411">Iron-sulfur</keyword>
<evidence type="ECO:0000256" key="4">
    <source>
        <dbReference type="ARBA" id="ARBA00022741"/>
    </source>
</evidence>
<dbReference type="GO" id="GO:0005525">
    <property type="term" value="F:GTP binding"/>
    <property type="evidence" value="ECO:0007669"/>
    <property type="project" value="UniProtKB-KW"/>
</dbReference>
<protein>
    <submittedName>
        <fullName evidence="11">Molybdenum cofactor biosynthesis protein moaa</fullName>
    </submittedName>
</protein>
<keyword evidence="2" id="KW-0949">S-adenosyl-L-methionine</keyword>
<dbReference type="Pfam" id="PF04055">
    <property type="entry name" value="Radical_SAM"/>
    <property type="match status" value="1"/>
</dbReference>
<dbReference type="CDD" id="cd21117">
    <property type="entry name" value="Twitch_MoaA"/>
    <property type="match status" value="1"/>
</dbReference>
<dbReference type="PANTHER" id="PTHR22960">
    <property type="entry name" value="MOLYBDOPTERIN COFACTOR SYNTHESIS PROTEIN A"/>
    <property type="match status" value="1"/>
</dbReference>
<dbReference type="PANTHER" id="PTHR22960:SF0">
    <property type="entry name" value="MOLYBDENUM COFACTOR BIOSYNTHESIS PROTEIN 1"/>
    <property type="match status" value="1"/>
</dbReference>
<proteinExistence type="inferred from homology"/>